<reference evidence="1 2" key="1">
    <citation type="submission" date="2019-05" db="EMBL/GenBank/DDBJ databases">
        <title>Another draft genome of Portunus trituberculatus and its Hox gene families provides insights of decapod evolution.</title>
        <authorList>
            <person name="Jeong J.-H."/>
            <person name="Song I."/>
            <person name="Kim S."/>
            <person name="Choi T."/>
            <person name="Kim D."/>
            <person name="Ryu S."/>
            <person name="Kim W."/>
        </authorList>
    </citation>
    <scope>NUCLEOTIDE SEQUENCE [LARGE SCALE GENOMIC DNA]</scope>
    <source>
        <tissue evidence="1">Muscle</tissue>
    </source>
</reference>
<comment type="caution">
    <text evidence="1">The sequence shown here is derived from an EMBL/GenBank/DDBJ whole genome shotgun (WGS) entry which is preliminary data.</text>
</comment>
<organism evidence="1 2">
    <name type="scientific">Portunus trituberculatus</name>
    <name type="common">Swimming crab</name>
    <name type="synonym">Neptunus trituberculatus</name>
    <dbReference type="NCBI Taxonomy" id="210409"/>
    <lineage>
        <taxon>Eukaryota</taxon>
        <taxon>Metazoa</taxon>
        <taxon>Ecdysozoa</taxon>
        <taxon>Arthropoda</taxon>
        <taxon>Crustacea</taxon>
        <taxon>Multicrustacea</taxon>
        <taxon>Malacostraca</taxon>
        <taxon>Eumalacostraca</taxon>
        <taxon>Eucarida</taxon>
        <taxon>Decapoda</taxon>
        <taxon>Pleocyemata</taxon>
        <taxon>Brachyura</taxon>
        <taxon>Eubrachyura</taxon>
        <taxon>Portunoidea</taxon>
        <taxon>Portunidae</taxon>
        <taxon>Portuninae</taxon>
        <taxon>Portunus</taxon>
    </lineage>
</organism>
<sequence>MPQLPLASQPHITLPNLLKMNKEDARQDVGQRSTHEYCRHMMPRYPLHPPPTGHIAPIVTGDCLQPEVLSTTGVLGYHDNDPMKVLQSGSRRVAEGAPEMAPHERFFGDDETLLSGRLPDGL</sequence>
<name>A0A5B7F469_PORTR</name>
<proteinExistence type="predicted"/>
<gene>
    <name evidence="1" type="ORF">E2C01_033481</name>
</gene>
<dbReference type="Proteomes" id="UP000324222">
    <property type="component" value="Unassembled WGS sequence"/>
</dbReference>
<keyword evidence="2" id="KW-1185">Reference proteome</keyword>
<evidence type="ECO:0000313" key="1">
    <source>
        <dbReference type="EMBL" id="MPC39928.1"/>
    </source>
</evidence>
<dbReference type="EMBL" id="VSRR010004523">
    <property type="protein sequence ID" value="MPC39928.1"/>
    <property type="molecule type" value="Genomic_DNA"/>
</dbReference>
<evidence type="ECO:0000313" key="2">
    <source>
        <dbReference type="Proteomes" id="UP000324222"/>
    </source>
</evidence>
<dbReference type="AlphaFoldDB" id="A0A5B7F469"/>
<protein>
    <submittedName>
        <fullName evidence="1">Uncharacterized protein</fullName>
    </submittedName>
</protein>
<accession>A0A5B7F469</accession>